<comment type="caution">
    <text evidence="3">The sequence shown here is derived from an EMBL/GenBank/DDBJ whole genome shotgun (WGS) entry which is preliminary data.</text>
</comment>
<name>A0A0F9D9N9_9ZZZZ</name>
<feature type="transmembrane region" description="Helical" evidence="2">
    <location>
        <begin position="157"/>
        <end position="177"/>
    </location>
</feature>
<feature type="compositionally biased region" description="Basic and acidic residues" evidence="1">
    <location>
        <begin position="1"/>
        <end position="14"/>
    </location>
</feature>
<keyword evidence="2" id="KW-0472">Membrane</keyword>
<sequence length="178" mass="20145">MSRNPFDDMGKAREGTPQPFQAAAASVERHVVEAVKKVQEAPPQVLPDLITGEAYDHLLPESIELVQQHVLDDARFEHTQYKHLIDLPTHQERERAAKALGRRGDPIVHDEDHADYLVGRIEGRISEQRTRNAIVGVFWAVAFVLGLTTLVQSGNFFYAAFSGFVGWWSAAFLWRLWV</sequence>
<evidence type="ECO:0008006" key="4">
    <source>
        <dbReference type="Google" id="ProtNLM"/>
    </source>
</evidence>
<keyword evidence="2" id="KW-1133">Transmembrane helix</keyword>
<proteinExistence type="predicted"/>
<dbReference type="AlphaFoldDB" id="A0A0F9D9N9"/>
<dbReference type="EMBL" id="LAZR01032599">
    <property type="protein sequence ID" value="KKL50431.1"/>
    <property type="molecule type" value="Genomic_DNA"/>
</dbReference>
<reference evidence="3" key="1">
    <citation type="journal article" date="2015" name="Nature">
        <title>Complex archaea that bridge the gap between prokaryotes and eukaryotes.</title>
        <authorList>
            <person name="Spang A."/>
            <person name="Saw J.H."/>
            <person name="Jorgensen S.L."/>
            <person name="Zaremba-Niedzwiedzka K."/>
            <person name="Martijn J."/>
            <person name="Lind A.E."/>
            <person name="van Eijk R."/>
            <person name="Schleper C."/>
            <person name="Guy L."/>
            <person name="Ettema T.J."/>
        </authorList>
    </citation>
    <scope>NUCLEOTIDE SEQUENCE</scope>
</reference>
<evidence type="ECO:0000256" key="1">
    <source>
        <dbReference type="SAM" id="MobiDB-lite"/>
    </source>
</evidence>
<evidence type="ECO:0000256" key="2">
    <source>
        <dbReference type="SAM" id="Phobius"/>
    </source>
</evidence>
<feature type="region of interest" description="Disordered" evidence="1">
    <location>
        <begin position="1"/>
        <end position="20"/>
    </location>
</feature>
<evidence type="ECO:0000313" key="3">
    <source>
        <dbReference type="EMBL" id="KKL50431.1"/>
    </source>
</evidence>
<feature type="non-terminal residue" evidence="3">
    <location>
        <position position="178"/>
    </location>
</feature>
<protein>
    <recommendedName>
        <fullName evidence="4">DUF2335 domain-containing protein</fullName>
    </recommendedName>
</protein>
<gene>
    <name evidence="3" type="ORF">LCGC14_2305540</name>
</gene>
<feature type="transmembrane region" description="Helical" evidence="2">
    <location>
        <begin position="133"/>
        <end position="151"/>
    </location>
</feature>
<accession>A0A0F9D9N9</accession>
<keyword evidence="2" id="KW-0812">Transmembrane</keyword>
<organism evidence="3">
    <name type="scientific">marine sediment metagenome</name>
    <dbReference type="NCBI Taxonomy" id="412755"/>
    <lineage>
        <taxon>unclassified sequences</taxon>
        <taxon>metagenomes</taxon>
        <taxon>ecological metagenomes</taxon>
    </lineage>
</organism>